<evidence type="ECO:0000313" key="1">
    <source>
        <dbReference type="EMBL" id="SNX47908.1"/>
    </source>
</evidence>
<keyword evidence="2" id="KW-1185">Reference proteome</keyword>
<evidence type="ECO:0000313" key="2">
    <source>
        <dbReference type="Proteomes" id="UP000219336"/>
    </source>
</evidence>
<protein>
    <submittedName>
        <fullName evidence="1">Uncharacterized protein</fullName>
    </submittedName>
</protein>
<gene>
    <name evidence="1" type="ORF">VTH8203_01523</name>
</gene>
<organism evidence="1 2">
    <name type="scientific">Vibrio thalassae</name>
    <dbReference type="NCBI Taxonomy" id="1243014"/>
    <lineage>
        <taxon>Bacteria</taxon>
        <taxon>Pseudomonadati</taxon>
        <taxon>Pseudomonadota</taxon>
        <taxon>Gammaproteobacteria</taxon>
        <taxon>Vibrionales</taxon>
        <taxon>Vibrionaceae</taxon>
        <taxon>Vibrio</taxon>
    </lineage>
</organism>
<accession>A0A240EGU3</accession>
<name>A0A240EGU3_9VIBR</name>
<dbReference type="AlphaFoldDB" id="A0A240EGU3"/>
<dbReference type="EMBL" id="OANU01000015">
    <property type="protein sequence ID" value="SNX47908.1"/>
    <property type="molecule type" value="Genomic_DNA"/>
</dbReference>
<sequence length="87" mass="9873">MYVKTCMACQKVFNTECDGEEEPIGLCEKCVGWQSRHSQDINNHREKMVKAFSPAVTAEFNKMSPNEQAFVVFRSMDLHAKASSLAR</sequence>
<reference evidence="2" key="1">
    <citation type="submission" date="2016-06" db="EMBL/GenBank/DDBJ databases">
        <authorList>
            <person name="Rodrigo-Torres L."/>
            <person name="Arahal R.D."/>
            <person name="Lucena T."/>
        </authorList>
    </citation>
    <scope>NUCLEOTIDE SEQUENCE [LARGE SCALE GENOMIC DNA]</scope>
    <source>
        <strain evidence="2">CECT8203</strain>
    </source>
</reference>
<dbReference type="Proteomes" id="UP000219336">
    <property type="component" value="Unassembled WGS sequence"/>
</dbReference>
<proteinExistence type="predicted"/>
<dbReference type="RefSeq" id="WP_096993134.1">
    <property type="nucleotide sequence ID" value="NZ_JBHSII010000006.1"/>
</dbReference>